<dbReference type="AlphaFoldDB" id="A0A177CK87"/>
<sequence length="196" mass="21308">MLTSVQNAKRDSIVNAHKPLPSPPALQVVDSLNSPKARRTFDAECQVKHSSVEWPALSPEDVASEGDEESLDTIAANAAASSFPFTESVSLPEQYELATGALDYPYRLSTNPYAQKTDSLSMSPIQPSYTNIEEGFVPHQIIHALTTRDEEALESPLARKVAIPPRASSKRVPEPYDATSQESQMVRAAATAASRR</sequence>
<evidence type="ECO:0000313" key="3">
    <source>
        <dbReference type="Proteomes" id="UP000077069"/>
    </source>
</evidence>
<proteinExistence type="predicted"/>
<evidence type="ECO:0000313" key="2">
    <source>
        <dbReference type="EMBL" id="OAG07726.1"/>
    </source>
</evidence>
<dbReference type="Proteomes" id="UP000077069">
    <property type="component" value="Unassembled WGS sequence"/>
</dbReference>
<organism evidence="2 3">
    <name type="scientific">Paraphaeosphaeria sporulosa</name>
    <dbReference type="NCBI Taxonomy" id="1460663"/>
    <lineage>
        <taxon>Eukaryota</taxon>
        <taxon>Fungi</taxon>
        <taxon>Dikarya</taxon>
        <taxon>Ascomycota</taxon>
        <taxon>Pezizomycotina</taxon>
        <taxon>Dothideomycetes</taxon>
        <taxon>Pleosporomycetidae</taxon>
        <taxon>Pleosporales</taxon>
        <taxon>Massarineae</taxon>
        <taxon>Didymosphaeriaceae</taxon>
        <taxon>Paraphaeosphaeria</taxon>
    </lineage>
</organism>
<dbReference type="EMBL" id="KV441551">
    <property type="protein sequence ID" value="OAG07726.1"/>
    <property type="molecule type" value="Genomic_DNA"/>
</dbReference>
<keyword evidence="3" id="KW-1185">Reference proteome</keyword>
<dbReference type="RefSeq" id="XP_018038091.1">
    <property type="nucleotide sequence ID" value="XM_018184855.1"/>
</dbReference>
<name>A0A177CK87_9PLEO</name>
<feature type="region of interest" description="Disordered" evidence="1">
    <location>
        <begin position="1"/>
        <end position="26"/>
    </location>
</feature>
<feature type="region of interest" description="Disordered" evidence="1">
    <location>
        <begin position="156"/>
        <end position="196"/>
    </location>
</feature>
<accession>A0A177CK87</accession>
<protein>
    <submittedName>
        <fullName evidence="2">Uncharacterized protein</fullName>
    </submittedName>
</protein>
<evidence type="ECO:0000256" key="1">
    <source>
        <dbReference type="SAM" id="MobiDB-lite"/>
    </source>
</evidence>
<dbReference type="GeneID" id="28768341"/>
<reference evidence="2 3" key="1">
    <citation type="submission" date="2016-05" db="EMBL/GenBank/DDBJ databases">
        <title>Comparative analysis of secretome profiles of manganese(II)-oxidizing ascomycete fungi.</title>
        <authorList>
            <consortium name="DOE Joint Genome Institute"/>
            <person name="Zeiner C.A."/>
            <person name="Purvine S.O."/>
            <person name="Zink E.M."/>
            <person name="Wu S."/>
            <person name="Pasa-Tolic L."/>
            <person name="Chaput D.L."/>
            <person name="Haridas S."/>
            <person name="Grigoriev I.V."/>
            <person name="Santelli C.M."/>
            <person name="Hansel C.M."/>
        </authorList>
    </citation>
    <scope>NUCLEOTIDE SEQUENCE [LARGE SCALE GENOMIC DNA]</scope>
    <source>
        <strain evidence="2 3">AP3s5-JAC2a</strain>
    </source>
</reference>
<dbReference type="InParanoid" id="A0A177CK87"/>
<gene>
    <name evidence="2" type="ORF">CC84DRAFT_1258760</name>
</gene>
<dbReference type="OrthoDB" id="5407305at2759"/>